<evidence type="ECO:0000256" key="4">
    <source>
        <dbReference type="ARBA" id="ARBA00022989"/>
    </source>
</evidence>
<comment type="caution">
    <text evidence="7">The sequence shown here is derived from an EMBL/GenBank/DDBJ whole genome shotgun (WGS) entry which is preliminary data.</text>
</comment>
<feature type="transmembrane region" description="Helical" evidence="6">
    <location>
        <begin position="167"/>
        <end position="190"/>
    </location>
</feature>
<sequence>MAERLLRDFPDVGTGGPAYADRVSFLSDLRVVLEGRDFRRLYATRLVSQFSDGVFQFAVTGFAFFSPETNTSAAAVAAGLAVLFLPYSILGPFVGVFIDRWSRQRILVISPLVRGALLLATAAIVVSDAPDPVFYAAALAVLGVNRFFLAALGAALPHVVPADRLMVANAVTPTSGTVVTFLGVGLGYALRLVVGGDDRGTAALLAFSAIIFCASGLVARTMDRRLLGPADDPERPQAREAVRNVLRGLADGARHIAHRRAASAALGAMATHRFMYGMCTAMLVLLSRYYFAESAESALNAVTLVLAASGVGYFLAILVTPWATARFGIETWVPVMLATAGVLTFALCASFHQWAFAAAGFVLGIAGQSVKICADTSVQRDVEDLYLGRAFSIYDMLFNGTYVLAAALAAVMLPPNGKSLVVLSVICIGYLAGALAYRAVAPGRSREPLPSSPS</sequence>
<evidence type="ECO:0000313" key="8">
    <source>
        <dbReference type="Proteomes" id="UP000611554"/>
    </source>
</evidence>
<protein>
    <submittedName>
        <fullName evidence="7">MFS transporter</fullName>
    </submittedName>
</protein>
<feature type="transmembrane region" description="Helical" evidence="6">
    <location>
        <begin position="331"/>
        <end position="348"/>
    </location>
</feature>
<feature type="transmembrane region" description="Helical" evidence="6">
    <location>
        <begin position="298"/>
        <end position="319"/>
    </location>
</feature>
<gene>
    <name evidence="7" type="ORF">GCM10010140_27950</name>
</gene>
<feature type="transmembrane region" description="Helical" evidence="6">
    <location>
        <begin position="46"/>
        <end position="66"/>
    </location>
</feature>
<evidence type="ECO:0000256" key="2">
    <source>
        <dbReference type="ARBA" id="ARBA00022475"/>
    </source>
</evidence>
<evidence type="ECO:0000313" key="7">
    <source>
        <dbReference type="EMBL" id="GGP96549.1"/>
    </source>
</evidence>
<keyword evidence="3 6" id="KW-0812">Transmembrane</keyword>
<evidence type="ECO:0000256" key="6">
    <source>
        <dbReference type="SAM" id="Phobius"/>
    </source>
</evidence>
<evidence type="ECO:0000256" key="5">
    <source>
        <dbReference type="ARBA" id="ARBA00023136"/>
    </source>
</evidence>
<name>A0ABQ2QVI7_9ACTN</name>
<dbReference type="SUPFAM" id="SSF103473">
    <property type="entry name" value="MFS general substrate transporter"/>
    <property type="match status" value="1"/>
</dbReference>
<dbReference type="Gene3D" id="1.20.1250.20">
    <property type="entry name" value="MFS general substrate transporter like domains"/>
    <property type="match status" value="1"/>
</dbReference>
<keyword evidence="5 6" id="KW-0472">Membrane</keyword>
<feature type="transmembrane region" description="Helical" evidence="6">
    <location>
        <begin position="133"/>
        <end position="155"/>
    </location>
</feature>
<dbReference type="CDD" id="cd06173">
    <property type="entry name" value="MFS_MefA_like"/>
    <property type="match status" value="1"/>
</dbReference>
<organism evidence="7 8">
    <name type="scientific">Streptosporangium pseudovulgare</name>
    <dbReference type="NCBI Taxonomy" id="35765"/>
    <lineage>
        <taxon>Bacteria</taxon>
        <taxon>Bacillati</taxon>
        <taxon>Actinomycetota</taxon>
        <taxon>Actinomycetes</taxon>
        <taxon>Streptosporangiales</taxon>
        <taxon>Streptosporangiaceae</taxon>
        <taxon>Streptosporangium</taxon>
    </lineage>
</organism>
<feature type="transmembrane region" description="Helical" evidence="6">
    <location>
        <begin position="72"/>
        <end position="94"/>
    </location>
</feature>
<dbReference type="InterPro" id="IPR036259">
    <property type="entry name" value="MFS_trans_sf"/>
</dbReference>
<feature type="transmembrane region" description="Helical" evidence="6">
    <location>
        <begin position="202"/>
        <end position="219"/>
    </location>
</feature>
<keyword evidence="2" id="KW-1003">Cell membrane</keyword>
<comment type="subcellular location">
    <subcellularLocation>
        <location evidence="1">Cell membrane</location>
        <topology evidence="1">Multi-pass membrane protein</topology>
    </subcellularLocation>
</comment>
<keyword evidence="8" id="KW-1185">Reference proteome</keyword>
<keyword evidence="4 6" id="KW-1133">Transmembrane helix</keyword>
<evidence type="ECO:0000256" key="3">
    <source>
        <dbReference type="ARBA" id="ARBA00022692"/>
    </source>
</evidence>
<dbReference type="PANTHER" id="PTHR23513:SF17">
    <property type="entry name" value="MEMBRANE PROTEIN"/>
    <property type="match status" value="1"/>
</dbReference>
<feature type="transmembrane region" description="Helical" evidence="6">
    <location>
        <begin position="419"/>
        <end position="440"/>
    </location>
</feature>
<proteinExistence type="predicted"/>
<dbReference type="InterPro" id="IPR011701">
    <property type="entry name" value="MFS"/>
</dbReference>
<feature type="transmembrane region" description="Helical" evidence="6">
    <location>
        <begin position="274"/>
        <end position="292"/>
    </location>
</feature>
<evidence type="ECO:0000256" key="1">
    <source>
        <dbReference type="ARBA" id="ARBA00004651"/>
    </source>
</evidence>
<dbReference type="PANTHER" id="PTHR23513">
    <property type="entry name" value="INTEGRAL MEMBRANE EFFLUX PROTEIN-RELATED"/>
    <property type="match status" value="1"/>
</dbReference>
<feature type="transmembrane region" description="Helical" evidence="6">
    <location>
        <begin position="106"/>
        <end position="127"/>
    </location>
</feature>
<dbReference type="Proteomes" id="UP000611554">
    <property type="component" value="Unassembled WGS sequence"/>
</dbReference>
<dbReference type="EMBL" id="BMQJ01000006">
    <property type="protein sequence ID" value="GGP96549.1"/>
    <property type="molecule type" value="Genomic_DNA"/>
</dbReference>
<feature type="transmembrane region" description="Helical" evidence="6">
    <location>
        <begin position="386"/>
        <end position="413"/>
    </location>
</feature>
<accession>A0ABQ2QVI7</accession>
<dbReference type="Pfam" id="PF07690">
    <property type="entry name" value="MFS_1"/>
    <property type="match status" value="1"/>
</dbReference>
<reference evidence="8" key="1">
    <citation type="journal article" date="2019" name="Int. J. Syst. Evol. Microbiol.">
        <title>The Global Catalogue of Microorganisms (GCM) 10K type strain sequencing project: providing services to taxonomists for standard genome sequencing and annotation.</title>
        <authorList>
            <consortium name="The Broad Institute Genomics Platform"/>
            <consortium name="The Broad Institute Genome Sequencing Center for Infectious Disease"/>
            <person name="Wu L."/>
            <person name="Ma J."/>
        </authorList>
    </citation>
    <scope>NUCLEOTIDE SEQUENCE [LARGE SCALE GENOMIC DNA]</scope>
    <source>
        <strain evidence="8">JCM 3115</strain>
    </source>
</reference>